<proteinExistence type="predicted"/>
<feature type="compositionally biased region" description="Polar residues" evidence="1">
    <location>
        <begin position="424"/>
        <end position="436"/>
    </location>
</feature>
<feature type="region of interest" description="Disordered" evidence="1">
    <location>
        <begin position="402"/>
        <end position="442"/>
    </location>
</feature>
<reference evidence="2 3" key="1">
    <citation type="submission" date="2020-09" db="EMBL/GenBank/DDBJ databases">
        <title>Genome sequences of Mycetohabitans spp.</title>
        <authorList>
            <person name="Carter M.E."/>
            <person name="Carpenter S.C.D."/>
            <person name="Bogdanove A.J."/>
        </authorList>
    </citation>
    <scope>NUCLEOTIDE SEQUENCE [LARGE SCALE GENOMIC DNA]</scope>
    <source>
        <strain evidence="2 3">B12</strain>
    </source>
</reference>
<evidence type="ECO:0000313" key="2">
    <source>
        <dbReference type="EMBL" id="WXK40088.1"/>
    </source>
</evidence>
<dbReference type="InterPro" id="IPR025157">
    <property type="entry name" value="Hemagglutinin_rpt"/>
</dbReference>
<evidence type="ECO:0000313" key="3">
    <source>
        <dbReference type="Proteomes" id="UP001493153"/>
    </source>
</evidence>
<evidence type="ECO:0000256" key="1">
    <source>
        <dbReference type="SAM" id="MobiDB-lite"/>
    </source>
</evidence>
<dbReference type="Pfam" id="PF13332">
    <property type="entry name" value="Fil_haemagg_2"/>
    <property type="match status" value="2"/>
</dbReference>
<sequence length="751" mass="78176">MVSSVKGRVTIEADNELHVKGSELIAAKDVVGTAKTVKLQSATDEQHHSGQHAMRQSGVTFGVQTPGIAAVSNVVQQASAGAHSQDDRVRALRGIAGASGLYDAYQSVPGELGTLVKGEMPEAKLMVSIGSSGSRSAFSEDSTQARGNRVQAGGLAKFQATGEKDQGQGNVIIHGSDIDAKNVHLEATHRVDLLNSTDTERMRNDNGSTSGSIGVSIGTKGLGVSASAARAKGDGNSDWAMQNNTHVRASDTVTIKSGGDTNVVGANLKGNRVVADVQGDLNVASVQDTSVSAAHQHSAGVGLNVSQGGGSASFNVQNGNARGNYASVAEQAGIEAGEGGFDIAVKGNTDLKGAYISSEAAKDQNRLKTGMLSYSAIENHSDYQASTFGISGGATTGDGGNVYKPTGSTSGKNAGGASPLYLSESGSSRAHTQSAISDAEIEITNPDQQKQAIAGLNRHTTNLNGRVDKTPDVQQSLQHQGELMSAMRDAGEAVARRIGDVADAKRDALLQAASESDDPQLKQQYLAEAEQWGESGSYRVGLQSAGGSLVGGIGGGLLGAAHSGAGSLVSALLANKLDEVSRQIAQQKPTGNADLDKTLGNIVANAMSSVAGGVVGGAQGAQAAYNVDRFNRQLHPQERKWISDREAVYAKRYGLSVEQAREELTIQANLQIQNGSPGEWNQRAHEFLRQAHGMMPAEGDSGPGYMFYATPAQKADPSMYAGHYPRGLWGLTSPHQKRLMRRSIMMQPVAR</sequence>
<name>A0ABZ2PY66_9BURK</name>
<gene>
    <name evidence="2" type="ORF">IHE29_12765</name>
</gene>
<dbReference type="EMBL" id="CP062176">
    <property type="protein sequence ID" value="WXK40088.1"/>
    <property type="molecule type" value="Genomic_DNA"/>
</dbReference>
<dbReference type="Proteomes" id="UP001493153">
    <property type="component" value="Chromosome"/>
</dbReference>
<accession>A0ABZ2PY66</accession>
<keyword evidence="3" id="KW-1185">Reference proteome</keyword>
<organism evidence="2 3">
    <name type="scientific">Mycetohabitans rhizoxinica</name>
    <dbReference type="NCBI Taxonomy" id="412963"/>
    <lineage>
        <taxon>Bacteria</taxon>
        <taxon>Pseudomonadati</taxon>
        <taxon>Pseudomonadota</taxon>
        <taxon>Betaproteobacteria</taxon>
        <taxon>Burkholderiales</taxon>
        <taxon>Burkholderiaceae</taxon>
        <taxon>Mycetohabitans</taxon>
    </lineage>
</organism>
<protein>
    <submittedName>
        <fullName evidence="2">Hemagglutinin repeat-containing protein</fullName>
    </submittedName>
</protein>
<dbReference type="RefSeq" id="WP_338910942.1">
    <property type="nucleotide sequence ID" value="NZ_CP062176.1"/>
</dbReference>